<gene>
    <name evidence="4" type="ORF">Z955_05310</name>
</gene>
<evidence type="ECO:0000313" key="5">
    <source>
        <dbReference type="Proteomes" id="UP000030014"/>
    </source>
</evidence>
<evidence type="ECO:0000313" key="4">
    <source>
        <dbReference type="EMBL" id="KGM99995.1"/>
    </source>
</evidence>
<dbReference type="PANTHER" id="PTHR20857">
    <property type="entry name" value="THIAMINE-PHOSPHATE PYROPHOSPHORYLASE"/>
    <property type="match status" value="1"/>
</dbReference>
<protein>
    <submittedName>
        <fullName evidence="4">Thiamine monophosphate synthase</fullName>
    </submittedName>
</protein>
<dbReference type="GO" id="GO:0005737">
    <property type="term" value="C:cytoplasm"/>
    <property type="evidence" value="ECO:0007669"/>
    <property type="project" value="TreeGrafter"/>
</dbReference>
<name>A0A0A0IKA7_CLOBO</name>
<dbReference type="SUPFAM" id="SSF51391">
    <property type="entry name" value="Thiamin phosphate synthase"/>
    <property type="match status" value="1"/>
</dbReference>
<organism evidence="4 5">
    <name type="scientific">Clostridium botulinum C/D str. DC5</name>
    <dbReference type="NCBI Taxonomy" id="1443128"/>
    <lineage>
        <taxon>Bacteria</taxon>
        <taxon>Bacillati</taxon>
        <taxon>Bacillota</taxon>
        <taxon>Clostridia</taxon>
        <taxon>Eubacteriales</taxon>
        <taxon>Clostridiaceae</taxon>
        <taxon>Clostridium</taxon>
    </lineage>
</organism>
<dbReference type="EMBL" id="JDRY01000026">
    <property type="protein sequence ID" value="KGM99995.1"/>
    <property type="molecule type" value="Genomic_DNA"/>
</dbReference>
<dbReference type="Pfam" id="PF02581">
    <property type="entry name" value="TMP-TENI"/>
    <property type="match status" value="1"/>
</dbReference>
<sequence length="201" mass="22323">MIFVVTNRKLVQDENFYTVIERVAKNKIDYLILREKDLNYDELIYLTKNIKLITDKYNVPLIINGNLEIAEKVQAYGCQLGYDTLNNSKEKCLKSKVKIGASIHSLEEAKNAEKIGVDYIIAGHVFETDCKKGLQGKGVGFIKNISNSVKIPVIAIGGISKENVTKVIESGAKGIAIMSSAMKKNNVETIKCIKNLINNKA</sequence>
<evidence type="ECO:0000259" key="3">
    <source>
        <dbReference type="Pfam" id="PF02581"/>
    </source>
</evidence>
<dbReference type="Gene3D" id="3.20.20.70">
    <property type="entry name" value="Aldolase class I"/>
    <property type="match status" value="1"/>
</dbReference>
<dbReference type="PANTHER" id="PTHR20857:SF15">
    <property type="entry name" value="THIAMINE-PHOSPHATE SYNTHASE"/>
    <property type="match status" value="1"/>
</dbReference>
<accession>A0A0A0IKA7</accession>
<comment type="caution">
    <text evidence="4">The sequence shown here is derived from an EMBL/GenBank/DDBJ whole genome shotgun (WGS) entry which is preliminary data.</text>
</comment>
<dbReference type="Proteomes" id="UP000030014">
    <property type="component" value="Unassembled WGS sequence"/>
</dbReference>
<dbReference type="GO" id="GO:0004789">
    <property type="term" value="F:thiamine-phosphate diphosphorylase activity"/>
    <property type="evidence" value="ECO:0007669"/>
    <property type="project" value="TreeGrafter"/>
</dbReference>
<dbReference type="CDD" id="cd00564">
    <property type="entry name" value="TMP_TenI"/>
    <property type="match status" value="1"/>
</dbReference>
<comment type="pathway">
    <text evidence="1">Cofactor biosynthesis; thiamine diphosphate biosynthesis.</text>
</comment>
<evidence type="ECO:0000256" key="1">
    <source>
        <dbReference type="ARBA" id="ARBA00004948"/>
    </source>
</evidence>
<dbReference type="InterPro" id="IPR036206">
    <property type="entry name" value="ThiamineP_synth_sf"/>
</dbReference>
<dbReference type="GO" id="GO:0009228">
    <property type="term" value="P:thiamine biosynthetic process"/>
    <property type="evidence" value="ECO:0007669"/>
    <property type="project" value="UniProtKB-KW"/>
</dbReference>
<dbReference type="InterPro" id="IPR013785">
    <property type="entry name" value="Aldolase_TIM"/>
</dbReference>
<reference evidence="4 5" key="1">
    <citation type="submission" date="2014-01" db="EMBL/GenBank/DDBJ databases">
        <title>Plasmidome dynamics in the species complex Clostridium novyi sensu lato converts strains of independent lineages into distinctly different pathogens.</title>
        <authorList>
            <person name="Skarin H."/>
            <person name="Segerman B."/>
        </authorList>
    </citation>
    <scope>NUCLEOTIDE SEQUENCE [LARGE SCALE GENOMIC DNA]</scope>
    <source>
        <strain evidence="4 5">DC5</strain>
    </source>
</reference>
<dbReference type="InterPro" id="IPR022998">
    <property type="entry name" value="ThiamineP_synth_TenI"/>
</dbReference>
<keyword evidence="2" id="KW-0784">Thiamine biosynthesis</keyword>
<dbReference type="AlphaFoldDB" id="A0A0A0IKA7"/>
<proteinExistence type="predicted"/>
<feature type="domain" description="Thiamine phosphate synthase/TenI" evidence="3">
    <location>
        <begin position="3"/>
        <end position="180"/>
    </location>
</feature>
<evidence type="ECO:0000256" key="2">
    <source>
        <dbReference type="ARBA" id="ARBA00022977"/>
    </source>
</evidence>